<sequence length="137" mass="15069">MLTGGALPACHSVASVGWRYGVDFGSNLASRSRVLAAASAYAANLFLRGCSSIRNLRTRCVVVIGTHPFDLNDNAQDPLRIAALIPTAEICHPRKFLHIEVALKLNCKISYLALYESETNFLRFFGTLGHQPYVKLF</sequence>
<keyword evidence="2" id="KW-1185">Reference proteome</keyword>
<proteinExistence type="predicted"/>
<evidence type="ECO:0000313" key="1">
    <source>
        <dbReference type="EMBL" id="OXU23859.1"/>
    </source>
</evidence>
<gene>
    <name evidence="1" type="ORF">TSAR_015514</name>
</gene>
<name>A0A232EZV2_9HYME</name>
<reference evidence="1 2" key="1">
    <citation type="journal article" date="2017" name="Curr. Biol.">
        <title>The Evolution of Venom by Co-option of Single-Copy Genes.</title>
        <authorList>
            <person name="Martinson E.O."/>
            <person name="Mrinalini"/>
            <person name="Kelkar Y.D."/>
            <person name="Chang C.H."/>
            <person name="Werren J.H."/>
        </authorList>
    </citation>
    <scope>NUCLEOTIDE SEQUENCE [LARGE SCALE GENOMIC DNA]</scope>
    <source>
        <strain evidence="1 2">Alberta</strain>
        <tissue evidence="1">Whole body</tissue>
    </source>
</reference>
<evidence type="ECO:0000313" key="2">
    <source>
        <dbReference type="Proteomes" id="UP000215335"/>
    </source>
</evidence>
<dbReference type="AlphaFoldDB" id="A0A232EZV2"/>
<organism evidence="1 2">
    <name type="scientific">Trichomalopsis sarcophagae</name>
    <dbReference type="NCBI Taxonomy" id="543379"/>
    <lineage>
        <taxon>Eukaryota</taxon>
        <taxon>Metazoa</taxon>
        <taxon>Ecdysozoa</taxon>
        <taxon>Arthropoda</taxon>
        <taxon>Hexapoda</taxon>
        <taxon>Insecta</taxon>
        <taxon>Pterygota</taxon>
        <taxon>Neoptera</taxon>
        <taxon>Endopterygota</taxon>
        <taxon>Hymenoptera</taxon>
        <taxon>Apocrita</taxon>
        <taxon>Proctotrupomorpha</taxon>
        <taxon>Chalcidoidea</taxon>
        <taxon>Pteromalidae</taxon>
        <taxon>Pteromalinae</taxon>
        <taxon>Trichomalopsis</taxon>
    </lineage>
</organism>
<dbReference type="Proteomes" id="UP000215335">
    <property type="component" value="Unassembled WGS sequence"/>
</dbReference>
<dbReference type="EMBL" id="NNAY01001468">
    <property type="protein sequence ID" value="OXU23859.1"/>
    <property type="molecule type" value="Genomic_DNA"/>
</dbReference>
<protein>
    <submittedName>
        <fullName evidence="1">Uncharacterized protein</fullName>
    </submittedName>
</protein>
<comment type="caution">
    <text evidence="1">The sequence shown here is derived from an EMBL/GenBank/DDBJ whole genome shotgun (WGS) entry which is preliminary data.</text>
</comment>
<accession>A0A232EZV2</accession>